<dbReference type="Proteomes" id="UP001162164">
    <property type="component" value="Unassembled WGS sequence"/>
</dbReference>
<evidence type="ECO:0000256" key="10">
    <source>
        <dbReference type="PROSITE-ProRule" id="PRU00236"/>
    </source>
</evidence>
<evidence type="ECO:0000256" key="6">
    <source>
        <dbReference type="ARBA" id="ARBA00023027"/>
    </source>
</evidence>
<evidence type="ECO:0000313" key="13">
    <source>
        <dbReference type="EMBL" id="KAJ8973768.1"/>
    </source>
</evidence>
<keyword evidence="14" id="KW-1185">Reference proteome</keyword>
<protein>
    <recommendedName>
        <fullName evidence="9">Regulatory protein SIR2 homolog 7</fullName>
    </recommendedName>
    <alternativeName>
        <fullName evidence="8">SIR2-like protein 7</fullName>
    </alternativeName>
</protein>
<keyword evidence="5 10" id="KW-0862">Zinc</keyword>
<comment type="cofactor">
    <cofactor evidence="1">
        <name>Zn(2+)</name>
        <dbReference type="ChEBI" id="CHEBI:29105"/>
    </cofactor>
</comment>
<feature type="binding site" evidence="10">
    <location>
        <position position="46"/>
    </location>
    <ligand>
        <name>Zn(2+)</name>
        <dbReference type="ChEBI" id="CHEBI:29105"/>
    </ligand>
</feature>
<sequence>MALSELYQKNILKYIVSQNCDGLHVRSGLPRTALSELHGNMYVEVCKKCKPHRDYLRVVRCHGKHGPVFPQDIEEVLTLATSLWMARKASVTGSSLKVLKKYQWLWQMDKPVKRPNLYIVNLQWTPKDDFANVKINGKCDEVMKRLMDLLGIPVPKEEELIPKTEIVEKVEPALYSLPTFRYSKVERRDKLNVCVCCDYSTDEDDSSTNDREMNDRDQIRNRTQAGWLGRATRRADG</sequence>
<comment type="similarity">
    <text evidence="7">Belongs to the sirtuin family. Class IV subfamily.</text>
</comment>
<comment type="caution">
    <text evidence="13">The sequence shown here is derived from an EMBL/GenBank/DDBJ whole genome shotgun (WGS) entry which is preliminary data.</text>
</comment>
<evidence type="ECO:0000256" key="1">
    <source>
        <dbReference type="ARBA" id="ARBA00001947"/>
    </source>
</evidence>
<keyword evidence="6" id="KW-0520">NAD</keyword>
<evidence type="ECO:0000256" key="9">
    <source>
        <dbReference type="ARBA" id="ARBA00043038"/>
    </source>
</evidence>
<evidence type="ECO:0000256" key="11">
    <source>
        <dbReference type="SAM" id="MobiDB-lite"/>
    </source>
</evidence>
<proteinExistence type="inferred from homology"/>
<dbReference type="PANTHER" id="PTHR11085">
    <property type="entry name" value="NAD-DEPENDENT PROTEIN DEACYLASE SIRTUIN-5, MITOCHONDRIAL-RELATED"/>
    <property type="match status" value="1"/>
</dbReference>
<dbReference type="PROSITE" id="PS50305">
    <property type="entry name" value="SIRTUIN"/>
    <property type="match status" value="1"/>
</dbReference>
<evidence type="ECO:0000256" key="2">
    <source>
        <dbReference type="ARBA" id="ARBA00022553"/>
    </source>
</evidence>
<dbReference type="InterPro" id="IPR050134">
    <property type="entry name" value="NAD-dep_sirtuin_deacylases"/>
</dbReference>
<evidence type="ECO:0000256" key="4">
    <source>
        <dbReference type="ARBA" id="ARBA00022723"/>
    </source>
</evidence>
<evidence type="ECO:0000259" key="12">
    <source>
        <dbReference type="PROSITE" id="PS50305"/>
    </source>
</evidence>
<feature type="active site" description="Proton acceptor" evidence="10">
    <location>
        <position position="38"/>
    </location>
</feature>
<gene>
    <name evidence="13" type="ORF">NQ317_002971</name>
</gene>
<feature type="compositionally biased region" description="Basic and acidic residues" evidence="11">
    <location>
        <begin position="208"/>
        <end position="220"/>
    </location>
</feature>
<dbReference type="InterPro" id="IPR003000">
    <property type="entry name" value="Sirtuin"/>
</dbReference>
<evidence type="ECO:0000256" key="8">
    <source>
        <dbReference type="ARBA" id="ARBA00041832"/>
    </source>
</evidence>
<dbReference type="InterPro" id="IPR026590">
    <property type="entry name" value="Ssirtuin_cat_dom"/>
</dbReference>
<keyword evidence="4 10" id="KW-0479">Metal-binding</keyword>
<evidence type="ECO:0000313" key="14">
    <source>
        <dbReference type="Proteomes" id="UP001162164"/>
    </source>
</evidence>
<reference evidence="13" key="1">
    <citation type="journal article" date="2023" name="Insect Mol. Biol.">
        <title>Genome sequencing provides insights into the evolution of gene families encoding plant cell wall-degrading enzymes in longhorned beetles.</title>
        <authorList>
            <person name="Shin N.R."/>
            <person name="Okamura Y."/>
            <person name="Kirsch R."/>
            <person name="Pauchet Y."/>
        </authorList>
    </citation>
    <scope>NUCLEOTIDE SEQUENCE</scope>
    <source>
        <strain evidence="13">MMC_N1</strain>
    </source>
</reference>
<evidence type="ECO:0000256" key="7">
    <source>
        <dbReference type="ARBA" id="ARBA00038170"/>
    </source>
</evidence>
<feature type="binding site" evidence="10">
    <location>
        <position position="61"/>
    </location>
    <ligand>
        <name>Zn(2+)</name>
        <dbReference type="ChEBI" id="CHEBI:29105"/>
    </ligand>
</feature>
<dbReference type="InterPro" id="IPR029035">
    <property type="entry name" value="DHS-like_NAD/FAD-binding_dom"/>
</dbReference>
<feature type="binding site" evidence="10">
    <location>
        <position position="49"/>
    </location>
    <ligand>
        <name>Zn(2+)</name>
        <dbReference type="ChEBI" id="CHEBI:29105"/>
    </ligand>
</feature>
<dbReference type="SUPFAM" id="SSF52467">
    <property type="entry name" value="DHS-like NAD/FAD-binding domain"/>
    <property type="match status" value="1"/>
</dbReference>
<evidence type="ECO:0000256" key="5">
    <source>
        <dbReference type="ARBA" id="ARBA00022833"/>
    </source>
</evidence>
<keyword evidence="2" id="KW-0597">Phosphoprotein</keyword>
<accession>A0ABQ9J703</accession>
<dbReference type="Pfam" id="PF02146">
    <property type="entry name" value="SIR2"/>
    <property type="match status" value="1"/>
</dbReference>
<keyword evidence="3" id="KW-0808">Transferase</keyword>
<feature type="region of interest" description="Disordered" evidence="11">
    <location>
        <begin position="202"/>
        <end position="237"/>
    </location>
</feature>
<organism evidence="13 14">
    <name type="scientific">Molorchus minor</name>
    <dbReference type="NCBI Taxonomy" id="1323400"/>
    <lineage>
        <taxon>Eukaryota</taxon>
        <taxon>Metazoa</taxon>
        <taxon>Ecdysozoa</taxon>
        <taxon>Arthropoda</taxon>
        <taxon>Hexapoda</taxon>
        <taxon>Insecta</taxon>
        <taxon>Pterygota</taxon>
        <taxon>Neoptera</taxon>
        <taxon>Endopterygota</taxon>
        <taxon>Coleoptera</taxon>
        <taxon>Polyphaga</taxon>
        <taxon>Cucujiformia</taxon>
        <taxon>Chrysomeloidea</taxon>
        <taxon>Cerambycidae</taxon>
        <taxon>Lamiinae</taxon>
        <taxon>Monochamini</taxon>
        <taxon>Molorchus</taxon>
    </lineage>
</organism>
<name>A0ABQ9J703_9CUCU</name>
<dbReference type="Gene3D" id="3.40.50.1220">
    <property type="entry name" value="TPP-binding domain"/>
    <property type="match status" value="1"/>
</dbReference>
<evidence type="ECO:0000256" key="3">
    <source>
        <dbReference type="ARBA" id="ARBA00022679"/>
    </source>
</evidence>
<dbReference type="EMBL" id="JAPWTJ010001117">
    <property type="protein sequence ID" value="KAJ8973768.1"/>
    <property type="molecule type" value="Genomic_DNA"/>
</dbReference>
<feature type="domain" description="Deacetylase sirtuin-type" evidence="12">
    <location>
        <begin position="1"/>
        <end position="153"/>
    </location>
</feature>
<dbReference type="PANTHER" id="PTHR11085:SF1">
    <property type="entry name" value="NAD-DEPENDENT PROTEIN DEACETYLASE SIRTUIN-7"/>
    <property type="match status" value="1"/>
</dbReference>